<dbReference type="PRINTS" id="PR00081">
    <property type="entry name" value="GDHRDH"/>
</dbReference>
<dbReference type="AlphaFoldDB" id="A0A7E6EIW6"/>
<dbReference type="InterPro" id="IPR036291">
    <property type="entry name" value="NAD(P)-bd_dom_sf"/>
</dbReference>
<sequence length="213" mass="23599">MDAQRPLPVVLGEDLPQYDNQLLSTVINKLIIFENELIKSQIVACQCRENAPLYLIQLATPFLAETEGSIVNVSSITGTRAVSPLPTLQFPNVLSYCISKSALDQLTKCASLGRFPTHSIELGPRQIRVNSVKIILTQLHRSSGIEEEAYQQVQPQSYSQFLERGRQVHPLRRNGLPEEVAEAVLFLADKNKSGFITGELLHVDGGKHAVCPR</sequence>
<dbReference type="Proteomes" id="UP000515154">
    <property type="component" value="Unplaced"/>
</dbReference>
<dbReference type="RefSeq" id="XP_036354817.1">
    <property type="nucleotide sequence ID" value="XM_036498924.1"/>
</dbReference>
<evidence type="ECO:0000313" key="2">
    <source>
        <dbReference type="Proteomes" id="UP000515154"/>
    </source>
</evidence>
<dbReference type="Pfam" id="PF13561">
    <property type="entry name" value="adh_short_C2"/>
    <property type="match status" value="1"/>
</dbReference>
<evidence type="ECO:0000256" key="1">
    <source>
        <dbReference type="ARBA" id="ARBA00023002"/>
    </source>
</evidence>
<keyword evidence="1" id="KW-0560">Oxidoreductase</keyword>
<keyword evidence="2" id="KW-1185">Reference proteome</keyword>
<gene>
    <name evidence="3" type="primary">LOC115228393</name>
</gene>
<accession>A0A7E6EIW6</accession>
<dbReference type="InterPro" id="IPR002347">
    <property type="entry name" value="SDR_fam"/>
</dbReference>
<dbReference type="InterPro" id="IPR020904">
    <property type="entry name" value="Sc_DH/Rdtase_CS"/>
</dbReference>
<dbReference type="GO" id="GO:0016491">
    <property type="term" value="F:oxidoreductase activity"/>
    <property type="evidence" value="ECO:0007669"/>
    <property type="project" value="UniProtKB-KW"/>
</dbReference>
<dbReference type="KEGG" id="osn:115228393"/>
<dbReference type="Gene3D" id="3.40.50.720">
    <property type="entry name" value="NAD(P)-binding Rossmann-like Domain"/>
    <property type="match status" value="1"/>
</dbReference>
<name>A0A7E6EIW6_9MOLL</name>
<dbReference type="PROSITE" id="PS00061">
    <property type="entry name" value="ADH_SHORT"/>
    <property type="match status" value="1"/>
</dbReference>
<evidence type="ECO:0000313" key="3">
    <source>
        <dbReference type="RefSeq" id="XP_036354817.1"/>
    </source>
</evidence>
<dbReference type="PANTHER" id="PTHR43975">
    <property type="entry name" value="ZGC:101858"/>
    <property type="match status" value="1"/>
</dbReference>
<reference evidence="3" key="1">
    <citation type="submission" date="2025-08" db="UniProtKB">
        <authorList>
            <consortium name="RefSeq"/>
        </authorList>
    </citation>
    <scope>IDENTIFICATION</scope>
</reference>
<proteinExistence type="predicted"/>
<dbReference type="SUPFAM" id="SSF51735">
    <property type="entry name" value="NAD(P)-binding Rossmann-fold domains"/>
    <property type="match status" value="1"/>
</dbReference>
<organism evidence="2 3">
    <name type="scientific">Octopus sinensis</name>
    <name type="common">East Asian common octopus</name>
    <dbReference type="NCBI Taxonomy" id="2607531"/>
    <lineage>
        <taxon>Eukaryota</taxon>
        <taxon>Metazoa</taxon>
        <taxon>Spiralia</taxon>
        <taxon>Lophotrochozoa</taxon>
        <taxon>Mollusca</taxon>
        <taxon>Cephalopoda</taxon>
        <taxon>Coleoidea</taxon>
        <taxon>Octopodiformes</taxon>
        <taxon>Octopoda</taxon>
        <taxon>Incirrata</taxon>
        <taxon>Octopodidae</taxon>
        <taxon>Octopus</taxon>
    </lineage>
</organism>
<protein>
    <submittedName>
        <fullName evidence="3">Tropinone reductase 2-like</fullName>
    </submittedName>
</protein>
<dbReference type="PANTHER" id="PTHR43975:SF2">
    <property type="entry name" value="EG:BACR7A4.14 PROTEIN-RELATED"/>
    <property type="match status" value="1"/>
</dbReference>